<evidence type="ECO:0000313" key="9">
    <source>
        <dbReference type="Proteomes" id="UP001434337"/>
    </source>
</evidence>
<dbReference type="InterPro" id="IPR013324">
    <property type="entry name" value="RNA_pol_sigma_r3/r4-like"/>
</dbReference>
<gene>
    <name evidence="8" type="ORF">PCC79_14800</name>
</gene>
<name>A0ABZ3C5U7_9ACTN</name>
<feature type="domain" description="DUF6596" evidence="7">
    <location>
        <begin position="170"/>
        <end position="269"/>
    </location>
</feature>
<sequence>MRDDWGRLLSLLVARFHRLDLAEDALADAVEAAARAWPRDGVPTNGAGWLYTAARRRALDRLRAEAVHRRVEPSLAVPVPSEDPADLGDPGRVDDELLRLVLLCAHPALDPAGASALTLRLVLGVGTADIARLFLVPQATMAARLTRAKRKIVAAGLPFTLPGAGVLPERLDAVARTAYLAFTAGYSPGEGPDAQRAELAGEAVRLVRLVRRLVPGEAVLEALLALMLLQHSRRDARVDAAGALVVLAEQDRARWRHDEIAEGLTLLSSTVLAQPLSGLAASYTLQAAIAREHALALDPTTTRWDVVVRLYDALLEIDPSPAAALARAVAVAEDAGPAAGLAALRGVHLPNSHRMAVVRAELLARTGDVVAARASYDEALAACPNDTEREHLRKRRALLG</sequence>
<dbReference type="RefSeq" id="WP_342372266.1">
    <property type="nucleotide sequence ID" value="NZ_CP115965.1"/>
</dbReference>
<dbReference type="EMBL" id="CP115965">
    <property type="protein sequence ID" value="WZW98139.1"/>
    <property type="molecule type" value="Genomic_DNA"/>
</dbReference>
<keyword evidence="3" id="KW-0731">Sigma factor</keyword>
<dbReference type="PANTHER" id="PTHR47756">
    <property type="entry name" value="BLL6612 PROTEIN-RELATED"/>
    <property type="match status" value="1"/>
</dbReference>
<reference evidence="8 9" key="1">
    <citation type="journal article" date="2023" name="Environ Microbiome">
        <title>A coral-associated actinobacterium mitigates coral bleaching under heat stress.</title>
        <authorList>
            <person name="Li J."/>
            <person name="Zou Y."/>
            <person name="Li Q."/>
            <person name="Zhang J."/>
            <person name="Bourne D.G."/>
            <person name="Lyu Y."/>
            <person name="Liu C."/>
            <person name="Zhang S."/>
        </authorList>
    </citation>
    <scope>NUCLEOTIDE SEQUENCE [LARGE SCALE GENOMIC DNA]</scope>
    <source>
        <strain evidence="8 9">SCSIO 13291</strain>
    </source>
</reference>
<keyword evidence="4" id="KW-0804">Transcription</keyword>
<feature type="domain" description="RNA polymerase sigma factor 70 region 4 type 2" evidence="6">
    <location>
        <begin position="101"/>
        <end position="152"/>
    </location>
</feature>
<dbReference type="Gene3D" id="1.10.1740.10">
    <property type="match status" value="1"/>
</dbReference>
<evidence type="ECO:0000259" key="7">
    <source>
        <dbReference type="Pfam" id="PF20239"/>
    </source>
</evidence>
<dbReference type="Pfam" id="PF20239">
    <property type="entry name" value="DUF6596"/>
    <property type="match status" value="1"/>
</dbReference>
<dbReference type="Pfam" id="PF04542">
    <property type="entry name" value="Sigma70_r2"/>
    <property type="match status" value="1"/>
</dbReference>
<evidence type="ECO:0000256" key="3">
    <source>
        <dbReference type="ARBA" id="ARBA00023082"/>
    </source>
</evidence>
<feature type="domain" description="RNA polymerase sigma-70 region 2" evidence="5">
    <location>
        <begin position="7"/>
        <end position="65"/>
    </location>
</feature>
<keyword evidence="2" id="KW-0805">Transcription regulation</keyword>
<dbReference type="InterPro" id="IPR013325">
    <property type="entry name" value="RNA_pol_sigma_r2"/>
</dbReference>
<dbReference type="InterPro" id="IPR007627">
    <property type="entry name" value="RNA_pol_sigma70_r2"/>
</dbReference>
<dbReference type="PANTHER" id="PTHR47756:SF2">
    <property type="entry name" value="BLL6612 PROTEIN"/>
    <property type="match status" value="1"/>
</dbReference>
<organism evidence="8 9">
    <name type="scientific">Propioniciclava soli</name>
    <dbReference type="NCBI Taxonomy" id="2775081"/>
    <lineage>
        <taxon>Bacteria</taxon>
        <taxon>Bacillati</taxon>
        <taxon>Actinomycetota</taxon>
        <taxon>Actinomycetes</taxon>
        <taxon>Propionibacteriales</taxon>
        <taxon>Propionibacteriaceae</taxon>
        <taxon>Propioniciclava</taxon>
    </lineage>
</organism>
<evidence type="ECO:0000259" key="5">
    <source>
        <dbReference type="Pfam" id="PF04542"/>
    </source>
</evidence>
<keyword evidence="9" id="KW-1185">Reference proteome</keyword>
<protein>
    <submittedName>
        <fullName evidence="8">Sigma factor</fullName>
    </submittedName>
</protein>
<dbReference type="SUPFAM" id="SSF88659">
    <property type="entry name" value="Sigma3 and sigma4 domains of RNA polymerase sigma factors"/>
    <property type="match status" value="1"/>
</dbReference>
<evidence type="ECO:0000259" key="6">
    <source>
        <dbReference type="Pfam" id="PF08281"/>
    </source>
</evidence>
<dbReference type="InterPro" id="IPR046531">
    <property type="entry name" value="DUF6596"/>
</dbReference>
<dbReference type="Pfam" id="PF08281">
    <property type="entry name" value="Sigma70_r4_2"/>
    <property type="match status" value="1"/>
</dbReference>
<dbReference type="Proteomes" id="UP001434337">
    <property type="component" value="Chromosome"/>
</dbReference>
<evidence type="ECO:0000256" key="2">
    <source>
        <dbReference type="ARBA" id="ARBA00023015"/>
    </source>
</evidence>
<dbReference type="SUPFAM" id="SSF88946">
    <property type="entry name" value="Sigma2 domain of RNA polymerase sigma factors"/>
    <property type="match status" value="1"/>
</dbReference>
<evidence type="ECO:0000313" key="8">
    <source>
        <dbReference type="EMBL" id="WZW98139.1"/>
    </source>
</evidence>
<dbReference type="InterPro" id="IPR013249">
    <property type="entry name" value="RNA_pol_sigma70_r4_t2"/>
</dbReference>
<evidence type="ECO:0000256" key="1">
    <source>
        <dbReference type="ARBA" id="ARBA00010641"/>
    </source>
</evidence>
<evidence type="ECO:0000256" key="4">
    <source>
        <dbReference type="ARBA" id="ARBA00023163"/>
    </source>
</evidence>
<accession>A0ABZ3C5U7</accession>
<proteinExistence type="inferred from homology"/>
<comment type="similarity">
    <text evidence="1">Belongs to the sigma-70 factor family. ECF subfamily.</text>
</comment>